<dbReference type="GO" id="GO:0005789">
    <property type="term" value="C:endoplasmic reticulum membrane"/>
    <property type="evidence" value="ECO:0007669"/>
    <property type="project" value="UniProtKB-SubCell"/>
</dbReference>
<dbReference type="SUPFAM" id="SSF48264">
    <property type="entry name" value="Cytochrome P450"/>
    <property type="match status" value="1"/>
</dbReference>
<dbReference type="Gene3D" id="1.10.630.10">
    <property type="entry name" value="Cytochrome P450"/>
    <property type="match status" value="1"/>
</dbReference>
<evidence type="ECO:0000256" key="12">
    <source>
        <dbReference type="ARBA" id="ARBA00023121"/>
    </source>
</evidence>
<comment type="cofactor">
    <cofactor evidence="21">
        <name>heme</name>
        <dbReference type="ChEBI" id="CHEBI:30413"/>
    </cofactor>
</comment>
<evidence type="ECO:0000256" key="8">
    <source>
        <dbReference type="ARBA" id="ARBA00022848"/>
    </source>
</evidence>
<dbReference type="PANTHER" id="PTHR24289">
    <property type="entry name" value="STEROID 17-ALPHA-HYDROXYLASE/17,20 LYASE"/>
    <property type="match status" value="1"/>
</dbReference>
<evidence type="ECO:0000256" key="3">
    <source>
        <dbReference type="ARBA" id="ARBA00004586"/>
    </source>
</evidence>
<evidence type="ECO:0000256" key="1">
    <source>
        <dbReference type="ARBA" id="ARBA00004184"/>
    </source>
</evidence>
<evidence type="ECO:0000256" key="6">
    <source>
        <dbReference type="ARBA" id="ARBA00022723"/>
    </source>
</evidence>
<comment type="similarity">
    <text evidence="4 22">Belongs to the cytochrome P450 family.</text>
</comment>
<dbReference type="PANTHER" id="PTHR24289:SF1">
    <property type="entry name" value="STEROID 17-ALPHA-HYDROXYLASE_17,20 LYASE"/>
    <property type="match status" value="1"/>
</dbReference>
<keyword evidence="9 22" id="KW-0560">Oxidoreductase</keyword>
<dbReference type="PRINTS" id="PR00463">
    <property type="entry name" value="EP450I"/>
</dbReference>
<accession>A0A6P8JD03</accession>
<keyword evidence="12" id="KW-0446">Lipid-binding</keyword>
<evidence type="ECO:0000313" key="25">
    <source>
        <dbReference type="RefSeq" id="XP_031575467.1"/>
    </source>
</evidence>
<dbReference type="GO" id="GO:0020037">
    <property type="term" value="F:heme binding"/>
    <property type="evidence" value="ECO:0007669"/>
    <property type="project" value="InterPro"/>
</dbReference>
<keyword evidence="7" id="KW-0256">Endoplasmic reticulum</keyword>
<evidence type="ECO:0000256" key="22">
    <source>
        <dbReference type="RuleBase" id="RU000461"/>
    </source>
</evidence>
<dbReference type="GO" id="GO:0008610">
    <property type="term" value="P:lipid biosynthetic process"/>
    <property type="evidence" value="ECO:0007669"/>
    <property type="project" value="UniProtKB-ARBA"/>
</dbReference>
<keyword evidence="6 21" id="KW-0479">Metal-binding</keyword>
<dbReference type="RefSeq" id="XP_031575468.1">
    <property type="nucleotide sequence ID" value="XM_031719608.1"/>
</dbReference>
<keyword evidence="13 23" id="KW-0472">Membrane</keyword>
<dbReference type="AlphaFoldDB" id="A0A6P8JD03"/>
<dbReference type="GO" id="GO:0008289">
    <property type="term" value="F:lipid binding"/>
    <property type="evidence" value="ECO:0007669"/>
    <property type="project" value="UniProtKB-KW"/>
</dbReference>
<evidence type="ECO:0000256" key="10">
    <source>
        <dbReference type="ARBA" id="ARBA00023004"/>
    </source>
</evidence>
<evidence type="ECO:0000256" key="14">
    <source>
        <dbReference type="ARBA" id="ARBA00044040"/>
    </source>
</evidence>
<dbReference type="GO" id="GO:0042446">
    <property type="term" value="P:hormone biosynthetic process"/>
    <property type="evidence" value="ECO:0007669"/>
    <property type="project" value="TreeGrafter"/>
</dbReference>
<feature type="transmembrane region" description="Helical" evidence="23">
    <location>
        <begin position="6"/>
        <end position="21"/>
    </location>
</feature>
<keyword evidence="24" id="KW-1185">Reference proteome</keyword>
<reference evidence="25 26" key="1">
    <citation type="submission" date="2025-04" db="UniProtKB">
        <authorList>
            <consortium name="RefSeq"/>
        </authorList>
    </citation>
    <scope>IDENTIFICATION</scope>
    <source>
        <tissue evidence="25 26">Tentacle</tissue>
    </source>
</reference>
<evidence type="ECO:0000256" key="9">
    <source>
        <dbReference type="ARBA" id="ARBA00023002"/>
    </source>
</evidence>
<evidence type="ECO:0000256" key="4">
    <source>
        <dbReference type="ARBA" id="ARBA00010617"/>
    </source>
</evidence>
<dbReference type="InterPro" id="IPR002401">
    <property type="entry name" value="Cyt_P450_E_grp-I"/>
</dbReference>
<keyword evidence="5 21" id="KW-0349">Heme</keyword>
<dbReference type="InterPro" id="IPR017972">
    <property type="entry name" value="Cyt_P450_CS"/>
</dbReference>
<evidence type="ECO:0000313" key="24">
    <source>
        <dbReference type="Proteomes" id="UP000515163"/>
    </source>
</evidence>
<dbReference type="GO" id="GO:0005506">
    <property type="term" value="F:iron ion binding"/>
    <property type="evidence" value="ECO:0007669"/>
    <property type="project" value="InterPro"/>
</dbReference>
<evidence type="ECO:0000256" key="23">
    <source>
        <dbReference type="SAM" id="Phobius"/>
    </source>
</evidence>
<evidence type="ECO:0000256" key="19">
    <source>
        <dbReference type="ARBA" id="ARBA00044304"/>
    </source>
</evidence>
<dbReference type="GO" id="GO:0042448">
    <property type="term" value="P:progesterone metabolic process"/>
    <property type="evidence" value="ECO:0007669"/>
    <property type="project" value="TreeGrafter"/>
</dbReference>
<evidence type="ECO:0000256" key="17">
    <source>
        <dbReference type="ARBA" id="ARBA00044265"/>
    </source>
</evidence>
<dbReference type="GO" id="GO:0004509">
    <property type="term" value="F:steroid 21-monooxygenase activity"/>
    <property type="evidence" value="ECO:0007669"/>
    <property type="project" value="UniProtKB-EC"/>
</dbReference>
<dbReference type="EC" id="1.14.14.16" evidence="14"/>
<name>A0A6P8JD03_ACTTE</name>
<evidence type="ECO:0000256" key="15">
    <source>
        <dbReference type="ARBA" id="ARBA00044116"/>
    </source>
</evidence>
<evidence type="ECO:0000256" key="21">
    <source>
        <dbReference type="PIRSR" id="PIRSR602401-1"/>
    </source>
</evidence>
<keyword evidence="11 22" id="KW-0503">Monooxygenase</keyword>
<feature type="binding site" description="axial binding residue" evidence="21">
    <location>
        <position position="428"/>
    </location>
    <ligand>
        <name>heme</name>
        <dbReference type="ChEBI" id="CHEBI:30413"/>
    </ligand>
    <ligandPart>
        <name>Fe</name>
        <dbReference type="ChEBI" id="CHEBI:18248"/>
    </ligandPart>
</feature>
<evidence type="ECO:0000313" key="26">
    <source>
        <dbReference type="RefSeq" id="XP_031575468.1"/>
    </source>
</evidence>
<keyword evidence="8" id="KW-0492">Microsome</keyword>
<dbReference type="Proteomes" id="UP000515163">
    <property type="component" value="Unplaced"/>
</dbReference>
<evidence type="ECO:0000256" key="7">
    <source>
        <dbReference type="ARBA" id="ARBA00022824"/>
    </source>
</evidence>
<keyword evidence="10 21" id="KW-0408">Iron</keyword>
<gene>
    <name evidence="25 26 27" type="primary">LOC116309069</name>
</gene>
<evidence type="ECO:0000256" key="2">
    <source>
        <dbReference type="ARBA" id="ARBA00004524"/>
    </source>
</evidence>
<dbReference type="PROSITE" id="PS00086">
    <property type="entry name" value="CYTOCHROME_P450"/>
    <property type="match status" value="1"/>
</dbReference>
<proteinExistence type="inferred from homology"/>
<protein>
    <recommendedName>
        <fullName evidence="15">Steroid 21-hydroxylase</fullName>
        <ecNumber evidence="14">1.14.14.16</ecNumber>
    </recommendedName>
    <alternativeName>
        <fullName evidence="19">21-OHase</fullName>
    </alternativeName>
    <alternativeName>
        <fullName evidence="16">Cytochrome P-450c21</fullName>
    </alternativeName>
    <alternativeName>
        <fullName evidence="20">Cytochrome P450 21</fullName>
    </alternativeName>
    <alternativeName>
        <fullName evidence="18">Cytochrome P450 XXI</fullName>
    </alternativeName>
    <alternativeName>
        <fullName evidence="17">Cytochrome P450-C21</fullName>
    </alternativeName>
</protein>
<dbReference type="InterPro" id="IPR001128">
    <property type="entry name" value="Cyt_P450"/>
</dbReference>
<comment type="subcellular location">
    <subcellularLocation>
        <location evidence="1">Endomembrane system</location>
        <topology evidence="1">Peripheral membrane protein</topology>
    </subcellularLocation>
    <subcellularLocation>
        <location evidence="3">Endoplasmic reticulum membrane</location>
    </subcellularLocation>
    <subcellularLocation>
        <location evidence="2">Microsome membrane</location>
    </subcellularLocation>
</comment>
<keyword evidence="23" id="KW-0812">Transmembrane</keyword>
<dbReference type="GeneID" id="116309069"/>
<keyword evidence="23" id="KW-1133">Transmembrane helix</keyword>
<dbReference type="RefSeq" id="XP_031575469.1">
    <property type="nucleotide sequence ID" value="XM_031719609.1"/>
</dbReference>
<evidence type="ECO:0000256" key="16">
    <source>
        <dbReference type="ARBA" id="ARBA00044217"/>
    </source>
</evidence>
<dbReference type="RefSeq" id="XP_031575467.1">
    <property type="nucleotide sequence ID" value="XM_031719607.1"/>
</dbReference>
<evidence type="ECO:0000313" key="27">
    <source>
        <dbReference type="RefSeq" id="XP_031575469.1"/>
    </source>
</evidence>
<dbReference type="OrthoDB" id="1470350at2759"/>
<dbReference type="FunFam" id="1.10.630.10:FF:000049">
    <property type="entry name" value="steroid 21-hydroxylase isoform X1"/>
    <property type="match status" value="1"/>
</dbReference>
<dbReference type="InterPro" id="IPR036396">
    <property type="entry name" value="Cyt_P450_sf"/>
</dbReference>
<dbReference type="KEGG" id="aten:116309069"/>
<sequence length="492" mass="56198">MFVEVPVVVALLVLTTLYFLITRKQDQNSPPGPFSYPLLGNFPQLGPVLHLSLTDLGKDFNGLYRLHLMGKKINVINRGKTAKDVLVNEGKNVGDRTSAYVIDLMTRNGCSLIFGKLGPTWKSQRKMVHSALRFYSGGSADVENLIIKEANELNEILRSTKGTAIDPKLPLTLCVMNVICSLVYGKRYELDDKEFHQIVTNTEALAKLASPENPLILLPWLRHFPIKTVKRMNEIIKERDRIVKEKIDDHRRSYRSGVTRDLTDTILKCMEDENNNGLLTDDHLHMAVSDVFLAGFETTTTALRWILLYLILYPEVQAKIHQELDEVVGSDQAPWLEHKERLPYLQATINEVMRISPVFPIIRRKAIGDFKIDGYDINKGSFVYVNLWAIHHDPEEWDSPYEFRPERFLKDPEKSQNMFPFGAGTRVCIGKSLAKSELFLIVSRLLHEFELTLPPGSMRPDPTGLTSTVYWPKPFQVCAVKRFQNFNNVELC</sequence>
<evidence type="ECO:0000256" key="18">
    <source>
        <dbReference type="ARBA" id="ARBA00044282"/>
    </source>
</evidence>
<evidence type="ECO:0000256" key="13">
    <source>
        <dbReference type="ARBA" id="ARBA00023136"/>
    </source>
</evidence>
<dbReference type="Pfam" id="PF00067">
    <property type="entry name" value="p450"/>
    <property type="match status" value="1"/>
</dbReference>
<organism evidence="24 26">
    <name type="scientific">Actinia tenebrosa</name>
    <name type="common">Australian red waratah sea anemone</name>
    <dbReference type="NCBI Taxonomy" id="6105"/>
    <lineage>
        <taxon>Eukaryota</taxon>
        <taxon>Metazoa</taxon>
        <taxon>Cnidaria</taxon>
        <taxon>Anthozoa</taxon>
        <taxon>Hexacorallia</taxon>
        <taxon>Actiniaria</taxon>
        <taxon>Actiniidae</taxon>
        <taxon>Actinia</taxon>
    </lineage>
</organism>
<evidence type="ECO:0000256" key="11">
    <source>
        <dbReference type="ARBA" id="ARBA00023033"/>
    </source>
</evidence>
<evidence type="ECO:0000256" key="5">
    <source>
        <dbReference type="ARBA" id="ARBA00022617"/>
    </source>
</evidence>
<evidence type="ECO:0000256" key="20">
    <source>
        <dbReference type="ARBA" id="ARBA00044342"/>
    </source>
</evidence>
<dbReference type="PRINTS" id="PR00385">
    <property type="entry name" value="P450"/>
</dbReference>
<dbReference type="GO" id="GO:0004508">
    <property type="term" value="F:steroid 17-alpha-monooxygenase activity"/>
    <property type="evidence" value="ECO:0007669"/>
    <property type="project" value="TreeGrafter"/>
</dbReference>